<proteinExistence type="predicted"/>
<protein>
    <recommendedName>
        <fullName evidence="3">DUF4806 domain-containing protein</fullName>
    </recommendedName>
</protein>
<evidence type="ECO:0000313" key="1">
    <source>
        <dbReference type="EMBL" id="CAG7823922.1"/>
    </source>
</evidence>
<evidence type="ECO:0000313" key="2">
    <source>
        <dbReference type="Proteomes" id="UP000708208"/>
    </source>
</evidence>
<name>A0A8J2KUW7_9HEXA</name>
<dbReference type="EMBL" id="CAJVCH010531024">
    <property type="protein sequence ID" value="CAG7823922.1"/>
    <property type="molecule type" value="Genomic_DNA"/>
</dbReference>
<evidence type="ECO:0008006" key="3">
    <source>
        <dbReference type="Google" id="ProtNLM"/>
    </source>
</evidence>
<keyword evidence="2" id="KW-1185">Reference proteome</keyword>
<dbReference type="OrthoDB" id="6747351at2759"/>
<gene>
    <name evidence="1" type="ORF">AFUS01_LOCUS34109</name>
</gene>
<comment type="caution">
    <text evidence="1">The sequence shown here is derived from an EMBL/GenBank/DDBJ whole genome shotgun (WGS) entry which is preliminary data.</text>
</comment>
<organism evidence="1 2">
    <name type="scientific">Allacma fusca</name>
    <dbReference type="NCBI Taxonomy" id="39272"/>
    <lineage>
        <taxon>Eukaryota</taxon>
        <taxon>Metazoa</taxon>
        <taxon>Ecdysozoa</taxon>
        <taxon>Arthropoda</taxon>
        <taxon>Hexapoda</taxon>
        <taxon>Collembola</taxon>
        <taxon>Symphypleona</taxon>
        <taxon>Sminthuridae</taxon>
        <taxon>Allacma</taxon>
    </lineage>
</organism>
<reference evidence="1" key="1">
    <citation type="submission" date="2021-06" db="EMBL/GenBank/DDBJ databases">
        <authorList>
            <person name="Hodson N. C."/>
            <person name="Mongue J. A."/>
            <person name="Jaron S. K."/>
        </authorList>
    </citation>
    <scope>NUCLEOTIDE SEQUENCE</scope>
</reference>
<sequence>MDNSLEYRNSIPVNSVFEDKDFEDLQISDENDLQILSRKVQSDKKFRRKLVNVLVSFSKYAARFGAIHGRKPSLHVNNILTDLLTDALARSYSWLGKRGNKSFAQLQLLNVIFEAVMKYKKSSSLVTKDDVVNFIPAWLRHANDRIQGKKKAELLQINGHVGNEVVTGSFRDSE</sequence>
<dbReference type="Proteomes" id="UP000708208">
    <property type="component" value="Unassembled WGS sequence"/>
</dbReference>
<accession>A0A8J2KUW7</accession>
<dbReference type="AlphaFoldDB" id="A0A8J2KUW7"/>
<dbReference type="PANTHER" id="PTHR34153">
    <property type="entry name" value="SI:CH211-262H13.3-RELATED-RELATED"/>
    <property type="match status" value="1"/>
</dbReference>
<dbReference type="PANTHER" id="PTHR34153:SF2">
    <property type="entry name" value="SI:CH211-262H13.3-RELATED"/>
    <property type="match status" value="1"/>
</dbReference>